<sequence length="491" mass="53937">MQSLSKVAIIGGGVIGGGWVARFLLNGIDVALYDPAPDALAKVTGLIENAERAYDELLGVNRPLTGNLSLAADIESAVRGADFIQESAPENLSLKRSILAEIDRFAPHQTLICSSTSGLRPTELQKGLSHPDRFMVGHPFNPVYLLPLVEICGGEQTSADSKSRAAEIYQSLGMKPLVLAKEIDAFIADRLLEAYWREALWLVKDGIATVEEIDDAIRYGAGLRWAMMGTFQVYRIAGGEAGMQHFLSQFGPSLKWPWTKLMEVPELDGDFIKLIARQSDDQAGELSIKELEQIRDTGLVGILKVLQKMDWGAGQVLGDYEAMLKAAKPASELDLRKPLPLFQTNIKSDWIDYNGHMTEHRYLQLFGETTDALLTYIGMDAAYLATGQSVYTLETHLRHLKEVAQGERVSVTTQLLGLDSKRVRLLHVMTLDRNEEVLATTEQMLMHVDTKAGRGSDFSAGLAASLSQIWTAHQNLQVPDFTGSGIRALTG</sequence>
<evidence type="ECO:0000313" key="10">
    <source>
        <dbReference type="EMBL" id="USG60678.1"/>
    </source>
</evidence>
<evidence type="ECO:0000313" key="11">
    <source>
        <dbReference type="Proteomes" id="UP001056291"/>
    </source>
</evidence>
<organism evidence="10 11">
    <name type="scientific">Sneathiella marina</name>
    <dbReference type="NCBI Taxonomy" id="2950108"/>
    <lineage>
        <taxon>Bacteria</taxon>
        <taxon>Pseudomonadati</taxon>
        <taxon>Pseudomonadota</taxon>
        <taxon>Alphaproteobacteria</taxon>
        <taxon>Sneathiellales</taxon>
        <taxon>Sneathiellaceae</taxon>
        <taxon>Sneathiella</taxon>
    </lineage>
</organism>
<name>A0ABY4W0R4_9PROT</name>
<comment type="subcellular location">
    <subcellularLocation>
        <location evidence="1 7">Cytoplasm</location>
    </subcellularLocation>
</comment>
<dbReference type="CDD" id="cd00586">
    <property type="entry name" value="4HBT"/>
    <property type="match status" value="1"/>
</dbReference>
<dbReference type="InterPro" id="IPR006108">
    <property type="entry name" value="3HC_DH_C"/>
</dbReference>
<reference evidence="10" key="1">
    <citation type="submission" date="2022-06" db="EMBL/GenBank/DDBJ databases">
        <title>Sneathiella actinostolidae sp. nov., isolated from a sea anemonein the Western Pacific Ocean.</title>
        <authorList>
            <person name="Wei M.J."/>
        </authorList>
    </citation>
    <scope>NUCLEOTIDE SEQUENCE</scope>
    <source>
        <strain evidence="10">PHK-P5</strain>
    </source>
</reference>
<evidence type="ECO:0000256" key="2">
    <source>
        <dbReference type="ARBA" id="ARBA00004855"/>
    </source>
</evidence>
<proteinExistence type="inferred from homology"/>
<feature type="binding site" evidence="7">
    <location>
        <begin position="11"/>
        <end position="16"/>
    </location>
    <ligand>
        <name>NAD(+)</name>
        <dbReference type="ChEBI" id="CHEBI:57540"/>
    </ligand>
</feature>
<dbReference type="SUPFAM" id="SSF48179">
    <property type="entry name" value="6-phosphogluconate dehydrogenase C-terminal domain-like"/>
    <property type="match status" value="1"/>
</dbReference>
<evidence type="ECO:0000256" key="5">
    <source>
        <dbReference type="ARBA" id="ARBA00023002"/>
    </source>
</evidence>
<evidence type="ECO:0000256" key="6">
    <source>
        <dbReference type="ARBA" id="ARBA00023027"/>
    </source>
</evidence>
<dbReference type="Pfam" id="PF02737">
    <property type="entry name" value="3HCDH_N"/>
    <property type="match status" value="1"/>
</dbReference>
<keyword evidence="4 7" id="KW-0963">Cytoplasm</keyword>
<evidence type="ECO:0000256" key="7">
    <source>
        <dbReference type="HAMAP-Rule" id="MF_02129"/>
    </source>
</evidence>
<dbReference type="EMBL" id="CP098747">
    <property type="protein sequence ID" value="USG60678.1"/>
    <property type="molecule type" value="Genomic_DNA"/>
</dbReference>
<feature type="domain" description="3-hydroxyacyl-CoA dehydrogenase NAD binding" evidence="9">
    <location>
        <begin position="6"/>
        <end position="182"/>
    </location>
</feature>
<dbReference type="InterPro" id="IPR029069">
    <property type="entry name" value="HotDog_dom_sf"/>
</dbReference>
<dbReference type="InterPro" id="IPR008927">
    <property type="entry name" value="6-PGluconate_DH-like_C_sf"/>
</dbReference>
<keyword evidence="6 7" id="KW-0520">NAD</keyword>
<dbReference type="Pfam" id="PF13279">
    <property type="entry name" value="4HBT_2"/>
    <property type="match status" value="1"/>
</dbReference>
<dbReference type="PANTHER" id="PTHR48075:SF5">
    <property type="entry name" value="3-HYDROXYBUTYRYL-COA DEHYDROGENASE"/>
    <property type="match status" value="1"/>
</dbReference>
<dbReference type="InterPro" id="IPR006176">
    <property type="entry name" value="3-OHacyl-CoA_DH_NAD-bd"/>
</dbReference>
<comment type="similarity">
    <text evidence="7">Belongs to the 3-hydroxyacyl-CoA dehydrogenase family. L-carnitine dehydrogenase subfamily.</text>
</comment>
<dbReference type="Gene3D" id="1.10.1040.10">
    <property type="entry name" value="N-(1-d-carboxylethyl)-l-norvaline Dehydrogenase, domain 2"/>
    <property type="match status" value="1"/>
</dbReference>
<gene>
    <name evidence="10" type="ORF">NBZ79_16045</name>
</gene>
<comment type="subunit">
    <text evidence="3 7">Homodimer.</text>
</comment>
<comment type="pathway">
    <text evidence="2 7">Amine and polyamine metabolism; carnitine metabolism.</text>
</comment>
<dbReference type="EC" id="1.1.1.108" evidence="7"/>
<dbReference type="SUPFAM" id="SSF54637">
    <property type="entry name" value="Thioesterase/thiol ester dehydrase-isomerase"/>
    <property type="match status" value="1"/>
</dbReference>
<dbReference type="HAMAP" id="MF_02129">
    <property type="entry name" value="L_carnitine_dehydrog"/>
    <property type="match status" value="1"/>
</dbReference>
<evidence type="ECO:0000259" key="9">
    <source>
        <dbReference type="Pfam" id="PF02737"/>
    </source>
</evidence>
<dbReference type="GO" id="GO:0047728">
    <property type="term" value="F:carnitine 3-dehydrogenase activity"/>
    <property type="evidence" value="ECO:0007669"/>
    <property type="project" value="UniProtKB-EC"/>
</dbReference>
<dbReference type="SUPFAM" id="SSF51735">
    <property type="entry name" value="NAD(P)-binding Rossmann-fold domains"/>
    <property type="match status" value="1"/>
</dbReference>
<dbReference type="Pfam" id="PF00725">
    <property type="entry name" value="3HCDH"/>
    <property type="match status" value="1"/>
</dbReference>
<dbReference type="InterPro" id="IPR013328">
    <property type="entry name" value="6PGD_dom2"/>
</dbReference>
<dbReference type="NCBIfam" id="NF005716">
    <property type="entry name" value="PRK07531.1"/>
    <property type="match status" value="1"/>
</dbReference>
<dbReference type="InterPro" id="IPR026578">
    <property type="entry name" value="L-carnitine_dehydrogenase"/>
</dbReference>
<dbReference type="RefSeq" id="WP_251933559.1">
    <property type="nucleotide sequence ID" value="NZ_CP098747.1"/>
</dbReference>
<evidence type="ECO:0000256" key="4">
    <source>
        <dbReference type="ARBA" id="ARBA00022490"/>
    </source>
</evidence>
<accession>A0ABY4W0R4</accession>
<dbReference type="Proteomes" id="UP001056291">
    <property type="component" value="Chromosome"/>
</dbReference>
<dbReference type="Gene3D" id="3.40.50.720">
    <property type="entry name" value="NAD(P)-binding Rossmann-like Domain"/>
    <property type="match status" value="1"/>
</dbReference>
<comment type="catalytic activity">
    <reaction evidence="7">
        <text>carnitine + NAD(+) = 3-dehydrocarnitine + NADH + H(+)</text>
        <dbReference type="Rhea" id="RHEA:19265"/>
        <dbReference type="ChEBI" id="CHEBI:15378"/>
        <dbReference type="ChEBI" id="CHEBI:17126"/>
        <dbReference type="ChEBI" id="CHEBI:57540"/>
        <dbReference type="ChEBI" id="CHEBI:57885"/>
        <dbReference type="ChEBI" id="CHEBI:57945"/>
        <dbReference type="EC" id="1.1.1.108"/>
    </reaction>
</comment>
<keyword evidence="5 7" id="KW-0560">Oxidoreductase</keyword>
<protein>
    <recommendedName>
        <fullName evidence="7">L-carnitine dehydrogenase</fullName>
        <shortName evidence="7">CDH</shortName>
        <shortName evidence="7">L-CDH</shortName>
        <ecNumber evidence="7">1.1.1.108</ecNumber>
    </recommendedName>
</protein>
<evidence type="ECO:0000259" key="8">
    <source>
        <dbReference type="Pfam" id="PF00725"/>
    </source>
</evidence>
<feature type="domain" description="3-hydroxyacyl-CoA dehydrogenase C-terminal" evidence="8">
    <location>
        <begin position="186"/>
        <end position="253"/>
    </location>
</feature>
<evidence type="ECO:0000256" key="1">
    <source>
        <dbReference type="ARBA" id="ARBA00004496"/>
    </source>
</evidence>
<evidence type="ECO:0000256" key="3">
    <source>
        <dbReference type="ARBA" id="ARBA00011738"/>
    </source>
</evidence>
<dbReference type="PANTHER" id="PTHR48075">
    <property type="entry name" value="3-HYDROXYACYL-COA DEHYDROGENASE FAMILY PROTEIN"/>
    <property type="match status" value="1"/>
</dbReference>
<dbReference type="Gene3D" id="3.10.129.10">
    <property type="entry name" value="Hotdog Thioesterase"/>
    <property type="match status" value="1"/>
</dbReference>
<keyword evidence="11" id="KW-1185">Reference proteome</keyword>
<dbReference type="InterPro" id="IPR036291">
    <property type="entry name" value="NAD(P)-bd_dom_sf"/>
</dbReference>
<comment type="function">
    <text evidence="7">Catalyzes the NAD(+)-dependent oxidation of L-carnitine to 3-dehydrocarnitine.</text>
</comment>